<keyword evidence="3" id="KW-1185">Reference proteome</keyword>
<sequence>MSIADSDLHWLNAHYLNFNYRCAAAAPRCEAFTWAMGRGAQCHGSRINTRHQLDKFVHCVIDPQRHCRFRADGGTGFPSPPAHPATSEVQQRPERGTAPEADPGVGTLKIPGTALSAPGTARGPTAHHWLISGCQTDAAPVIHRPD</sequence>
<evidence type="ECO:0000313" key="2">
    <source>
        <dbReference type="EMBL" id="KAJ7705436.1"/>
    </source>
</evidence>
<comment type="caution">
    <text evidence="2">The sequence shown here is derived from an EMBL/GenBank/DDBJ whole genome shotgun (WGS) entry which is preliminary data.</text>
</comment>
<name>A0AAD7M845_MYCRO</name>
<dbReference type="EMBL" id="JARKIE010000008">
    <property type="protein sequence ID" value="KAJ7705436.1"/>
    <property type="molecule type" value="Genomic_DNA"/>
</dbReference>
<accession>A0AAD7M845</accession>
<proteinExistence type="predicted"/>
<organism evidence="2 3">
    <name type="scientific">Mycena rosella</name>
    <name type="common">Pink bonnet</name>
    <name type="synonym">Agaricus rosellus</name>
    <dbReference type="NCBI Taxonomy" id="1033263"/>
    <lineage>
        <taxon>Eukaryota</taxon>
        <taxon>Fungi</taxon>
        <taxon>Dikarya</taxon>
        <taxon>Basidiomycota</taxon>
        <taxon>Agaricomycotina</taxon>
        <taxon>Agaricomycetes</taxon>
        <taxon>Agaricomycetidae</taxon>
        <taxon>Agaricales</taxon>
        <taxon>Marasmiineae</taxon>
        <taxon>Mycenaceae</taxon>
        <taxon>Mycena</taxon>
    </lineage>
</organism>
<evidence type="ECO:0000256" key="1">
    <source>
        <dbReference type="SAM" id="MobiDB-lite"/>
    </source>
</evidence>
<dbReference type="Proteomes" id="UP001221757">
    <property type="component" value="Unassembled WGS sequence"/>
</dbReference>
<reference evidence="2" key="1">
    <citation type="submission" date="2023-03" db="EMBL/GenBank/DDBJ databases">
        <title>Massive genome expansion in bonnet fungi (Mycena s.s.) driven by repeated elements and novel gene families across ecological guilds.</title>
        <authorList>
            <consortium name="Lawrence Berkeley National Laboratory"/>
            <person name="Harder C.B."/>
            <person name="Miyauchi S."/>
            <person name="Viragh M."/>
            <person name="Kuo A."/>
            <person name="Thoen E."/>
            <person name="Andreopoulos B."/>
            <person name="Lu D."/>
            <person name="Skrede I."/>
            <person name="Drula E."/>
            <person name="Henrissat B."/>
            <person name="Morin E."/>
            <person name="Kohler A."/>
            <person name="Barry K."/>
            <person name="LaButti K."/>
            <person name="Morin E."/>
            <person name="Salamov A."/>
            <person name="Lipzen A."/>
            <person name="Mereny Z."/>
            <person name="Hegedus B."/>
            <person name="Baldrian P."/>
            <person name="Stursova M."/>
            <person name="Weitz H."/>
            <person name="Taylor A."/>
            <person name="Grigoriev I.V."/>
            <person name="Nagy L.G."/>
            <person name="Martin F."/>
            <person name="Kauserud H."/>
        </authorList>
    </citation>
    <scope>NUCLEOTIDE SEQUENCE</scope>
    <source>
        <strain evidence="2">CBHHK067</strain>
    </source>
</reference>
<dbReference type="AlphaFoldDB" id="A0AAD7M845"/>
<protein>
    <submittedName>
        <fullName evidence="2">Uncharacterized protein</fullName>
    </submittedName>
</protein>
<evidence type="ECO:0000313" key="3">
    <source>
        <dbReference type="Proteomes" id="UP001221757"/>
    </source>
</evidence>
<gene>
    <name evidence="2" type="ORF">B0H17DRAFT_1193116</name>
</gene>
<feature type="region of interest" description="Disordered" evidence="1">
    <location>
        <begin position="71"/>
        <end position="122"/>
    </location>
</feature>